<accession>A0A653BSX7</accession>
<evidence type="ECO:0000313" key="1">
    <source>
        <dbReference type="EMBL" id="VEN38436.1"/>
    </source>
</evidence>
<keyword evidence="2" id="KW-1185">Reference proteome</keyword>
<evidence type="ECO:0000313" key="2">
    <source>
        <dbReference type="Proteomes" id="UP000410492"/>
    </source>
</evidence>
<proteinExistence type="predicted"/>
<dbReference type="Proteomes" id="UP000410492">
    <property type="component" value="Unassembled WGS sequence"/>
</dbReference>
<dbReference type="AlphaFoldDB" id="A0A653BSX7"/>
<dbReference type="EMBL" id="CAACVG010004521">
    <property type="protein sequence ID" value="VEN38436.1"/>
    <property type="molecule type" value="Genomic_DNA"/>
</dbReference>
<feature type="non-terminal residue" evidence="1">
    <location>
        <position position="85"/>
    </location>
</feature>
<organism evidence="1 2">
    <name type="scientific">Callosobruchus maculatus</name>
    <name type="common">Southern cowpea weevil</name>
    <name type="synonym">Pulse bruchid</name>
    <dbReference type="NCBI Taxonomy" id="64391"/>
    <lineage>
        <taxon>Eukaryota</taxon>
        <taxon>Metazoa</taxon>
        <taxon>Ecdysozoa</taxon>
        <taxon>Arthropoda</taxon>
        <taxon>Hexapoda</taxon>
        <taxon>Insecta</taxon>
        <taxon>Pterygota</taxon>
        <taxon>Neoptera</taxon>
        <taxon>Endopterygota</taxon>
        <taxon>Coleoptera</taxon>
        <taxon>Polyphaga</taxon>
        <taxon>Cucujiformia</taxon>
        <taxon>Chrysomeloidea</taxon>
        <taxon>Chrysomelidae</taxon>
        <taxon>Bruchinae</taxon>
        <taxon>Bruchini</taxon>
        <taxon>Callosobruchus</taxon>
    </lineage>
</organism>
<reference evidence="1 2" key="1">
    <citation type="submission" date="2019-01" db="EMBL/GenBank/DDBJ databases">
        <authorList>
            <person name="Sayadi A."/>
        </authorList>
    </citation>
    <scope>NUCLEOTIDE SEQUENCE [LARGE SCALE GENOMIC DNA]</scope>
</reference>
<name>A0A653BSX7_CALMS</name>
<sequence>MIKSAFKQDEEGKNKISIHNEKIQLMNASFFEEAIKLLFVIYFNSNQINPKTVSVTLKITQTHFIKVHLDSGRKSSHTPSRKTVI</sequence>
<gene>
    <name evidence="1" type="ORF">CALMAC_LOCUS3337</name>
</gene>
<protein>
    <submittedName>
        <fullName evidence="1">Uncharacterized protein</fullName>
    </submittedName>
</protein>